<dbReference type="Proteomes" id="UP000034705">
    <property type="component" value="Unassembled WGS sequence"/>
</dbReference>
<feature type="non-terminal residue" evidence="1">
    <location>
        <position position="148"/>
    </location>
</feature>
<name>A0A0G1PHT6_9BACT</name>
<accession>A0A0G1PHT6</accession>
<dbReference type="AlphaFoldDB" id="A0A0G1PHT6"/>
<gene>
    <name evidence="1" type="ORF">UX45_C0021G0014</name>
</gene>
<dbReference type="EMBL" id="LCMG01000021">
    <property type="protein sequence ID" value="KKU32242.1"/>
    <property type="molecule type" value="Genomic_DNA"/>
</dbReference>
<reference evidence="1 2" key="1">
    <citation type="journal article" date="2015" name="Nature">
        <title>rRNA introns, odd ribosomes, and small enigmatic genomes across a large radiation of phyla.</title>
        <authorList>
            <person name="Brown C.T."/>
            <person name="Hug L.A."/>
            <person name="Thomas B.C."/>
            <person name="Sharon I."/>
            <person name="Castelle C.J."/>
            <person name="Singh A."/>
            <person name="Wilkins M.J."/>
            <person name="Williams K.H."/>
            <person name="Banfield J.F."/>
        </authorList>
    </citation>
    <scope>NUCLEOTIDE SEQUENCE [LARGE SCALE GENOMIC DNA]</scope>
</reference>
<protein>
    <submittedName>
        <fullName evidence="1">Uncharacterized protein</fullName>
    </submittedName>
</protein>
<evidence type="ECO:0000313" key="1">
    <source>
        <dbReference type="EMBL" id="KKU32242.1"/>
    </source>
</evidence>
<evidence type="ECO:0000313" key="2">
    <source>
        <dbReference type="Proteomes" id="UP000034705"/>
    </source>
</evidence>
<comment type="caution">
    <text evidence="1">The sequence shown here is derived from an EMBL/GenBank/DDBJ whole genome shotgun (WGS) entry which is preliminary data.</text>
</comment>
<sequence>MLDCATRLKTIGHTDYVHRFFRCSGIAGLEELLNQQTDITGRVLVIHNNEEGSVGDMVHSDNFLDSPYYVFYVLEKVENYNDFDSEELAKQNCKTDGFKILSRMIREKRLGLNGLDFLDFTSVPYQNVGPVGVNFHGVMFSFTVTDGD</sequence>
<organism evidence="1 2">
    <name type="scientific">Candidatus Uhrbacteria bacterium GW2011_GWF2_46_218</name>
    <dbReference type="NCBI Taxonomy" id="1619001"/>
    <lineage>
        <taxon>Bacteria</taxon>
        <taxon>Candidatus Uhriibacteriota</taxon>
    </lineage>
</organism>
<proteinExistence type="predicted"/>